<dbReference type="PANTHER" id="PTHR10357">
    <property type="entry name" value="ALPHA-AMYLASE FAMILY MEMBER"/>
    <property type="match status" value="1"/>
</dbReference>
<keyword evidence="1" id="KW-0378">Hydrolase</keyword>
<dbReference type="GO" id="GO:0005975">
    <property type="term" value="P:carbohydrate metabolic process"/>
    <property type="evidence" value="ECO:0007669"/>
    <property type="project" value="InterPro"/>
</dbReference>
<evidence type="ECO:0000313" key="5">
    <source>
        <dbReference type="EMBL" id="THG91952.1"/>
    </source>
</evidence>
<name>A0A094WJ80_ALKAL</name>
<evidence type="ECO:0000256" key="2">
    <source>
        <dbReference type="ARBA" id="ARBA00023295"/>
    </source>
</evidence>
<dbReference type="Gene3D" id="2.60.40.10">
    <property type="entry name" value="Immunoglobulins"/>
    <property type="match status" value="1"/>
</dbReference>
<reference evidence="5 7" key="2">
    <citation type="submission" date="2014-01" db="EMBL/GenBank/DDBJ databases">
        <title>Draft genome sequencing of Bacillus alcalophilus CGMCC 1.3604.</title>
        <authorList>
            <person name="Yang J."/>
            <person name="Diao L."/>
            <person name="Yang S."/>
        </authorList>
    </citation>
    <scope>NUCLEOTIDE SEQUENCE [LARGE SCALE GENOMIC DNA]</scope>
    <source>
        <strain evidence="5 7">CGMCC 1.3604</strain>
    </source>
</reference>
<dbReference type="Pfam" id="PF02903">
    <property type="entry name" value="Alpha-amylase_N"/>
    <property type="match status" value="1"/>
</dbReference>
<proteinExistence type="predicted"/>
<dbReference type="AlphaFoldDB" id="A0A094WJ80"/>
<dbReference type="STRING" id="1218173.BALCAV_0218885"/>
<dbReference type="GO" id="GO:0004553">
    <property type="term" value="F:hydrolase activity, hydrolyzing O-glycosyl compounds"/>
    <property type="evidence" value="ECO:0007669"/>
    <property type="project" value="InterPro"/>
</dbReference>
<sequence length="584" mass="68641">MNKHAIYHRAKSHFSYAFDGKTVHIRLKSERDDLQEVYLLTDSEVGWQEQEDGTWQWMKRKVKMTREFQTEMFDYWFTEVEPIDYKMRYGFLVNDGQEELYYLDRGFFKTDEPGIENDINSYFAFPFVHEVDVFAAPAWVKDTVWYQIFPDRFANGDATIDPDGVIAWNKKGAELGQYSFYGGDLRGIINKLDYIKGLGITGIYLTPIFEATTSHKYDTVDYFQIDPAFGTKEDLRELVDKAHDKGMKVMLDAVFNHIGDKSYPFQDVLQKGKDSKFFNWFLFEQTEGPVEKWSYQNFVPAMPKLNTSNPEVIDYLLTISRYWITETDIDGWRIDVANEVDHAFWREFRKEVKAVKEDLYICGEIWHDSQAWLHGDQFDGVMNYPLSRPIQDWIATGRINGIQFQNDFVHALLRYSDNINQGMFTLLDSHDTTRITRWANGDKRKIDMCFALLLSVQGAISIYYGSEIYLDGGEDPDNRRCMPWDEEREQGNIATLCRLRKEYPEFGSHGKFEFLTVEENNIIYKKKSDQGHLYFIFHTEGAGTVSLPKELQNKHFMNLINDENVEMKESIYLEDYSYLILKEK</sequence>
<dbReference type="InterPro" id="IPR045857">
    <property type="entry name" value="O16G_dom_2"/>
</dbReference>
<dbReference type="Gene3D" id="2.60.40.1180">
    <property type="entry name" value="Golgi alpha-mannosidase II"/>
    <property type="match status" value="1"/>
</dbReference>
<dbReference type="InterPro" id="IPR013783">
    <property type="entry name" value="Ig-like_fold"/>
</dbReference>
<dbReference type="InterPro" id="IPR006047">
    <property type="entry name" value="GH13_cat_dom"/>
</dbReference>
<dbReference type="eggNOG" id="COG0366">
    <property type="taxonomic scope" value="Bacteria"/>
</dbReference>
<dbReference type="CDD" id="cd11338">
    <property type="entry name" value="AmyAc_CMD"/>
    <property type="match status" value="1"/>
</dbReference>
<organism evidence="4 6">
    <name type="scientific">Alkalihalobacillus alcalophilus ATCC 27647 = CGMCC 1.3604</name>
    <dbReference type="NCBI Taxonomy" id="1218173"/>
    <lineage>
        <taxon>Bacteria</taxon>
        <taxon>Bacillati</taxon>
        <taxon>Bacillota</taxon>
        <taxon>Bacilli</taxon>
        <taxon>Bacillales</taxon>
        <taxon>Bacillaceae</taxon>
        <taxon>Alkalihalobacillus</taxon>
    </lineage>
</organism>
<dbReference type="CDD" id="cd02857">
    <property type="entry name" value="E_set_CDase_PDE_N"/>
    <property type="match status" value="1"/>
</dbReference>
<dbReference type="Gene3D" id="3.90.400.10">
    <property type="entry name" value="Oligo-1,6-glucosidase, Domain 2"/>
    <property type="match status" value="1"/>
</dbReference>
<dbReference type="InterPro" id="IPR013780">
    <property type="entry name" value="Glyco_hydro_b"/>
</dbReference>
<dbReference type="EMBL" id="ALPT02000086">
    <property type="protein sequence ID" value="KGA96018.1"/>
    <property type="molecule type" value="Genomic_DNA"/>
</dbReference>
<dbReference type="SMART" id="SM00642">
    <property type="entry name" value="Aamy"/>
    <property type="match status" value="1"/>
</dbReference>
<dbReference type="Proteomes" id="UP000002754">
    <property type="component" value="Unassembled WGS sequence"/>
</dbReference>
<dbReference type="InterPro" id="IPR017853">
    <property type="entry name" value="GH"/>
</dbReference>
<evidence type="ECO:0000313" key="4">
    <source>
        <dbReference type="EMBL" id="KGA96018.1"/>
    </source>
</evidence>
<evidence type="ECO:0000313" key="7">
    <source>
        <dbReference type="Proteomes" id="UP000297014"/>
    </source>
</evidence>
<dbReference type="PANTHER" id="PTHR10357:SF210">
    <property type="entry name" value="MALTODEXTRIN GLUCOSIDASE"/>
    <property type="match status" value="1"/>
</dbReference>
<evidence type="ECO:0000256" key="1">
    <source>
        <dbReference type="ARBA" id="ARBA00022801"/>
    </source>
</evidence>
<keyword evidence="2" id="KW-0326">Glycosidase</keyword>
<feature type="domain" description="Glycosyl hydrolase family 13 catalytic" evidence="3">
    <location>
        <begin position="147"/>
        <end position="500"/>
    </location>
</feature>
<dbReference type="RefSeq" id="WP_003321135.1">
    <property type="nucleotide sequence ID" value="NZ_ALPT02000086.1"/>
</dbReference>
<dbReference type="Gene3D" id="3.20.20.80">
    <property type="entry name" value="Glycosidases"/>
    <property type="match status" value="1"/>
</dbReference>
<comment type="caution">
    <text evidence="4">The sequence shown here is derived from an EMBL/GenBank/DDBJ whole genome shotgun (WGS) entry which is preliminary data.</text>
</comment>
<dbReference type="SUPFAM" id="SSF51445">
    <property type="entry name" value="(Trans)glycosidases"/>
    <property type="match status" value="1"/>
</dbReference>
<dbReference type="OrthoDB" id="9805159at2"/>
<accession>A0A094WJ80</accession>
<reference evidence="4 6" key="1">
    <citation type="journal article" date="2014" name="Genome Announc.">
        <title>Draft Genome Sequence of Bacillus alcalophilus AV1934, a Classic Alkaliphile Isolated from Human Feces in 1934.</title>
        <authorList>
            <person name="Attie O."/>
            <person name="Jayaprakash A."/>
            <person name="Shah H."/>
            <person name="Paulsen I.T."/>
            <person name="Morino M."/>
            <person name="Takahashi Y."/>
            <person name="Narumi I."/>
            <person name="Sachidanandam R."/>
            <person name="Satoh K."/>
            <person name="Ito M."/>
            <person name="Krulwich T.A."/>
        </authorList>
    </citation>
    <scope>NUCLEOTIDE SEQUENCE [LARGE SCALE GENOMIC DNA]</scope>
    <source>
        <strain evidence="4 6">AV1934</strain>
    </source>
</reference>
<dbReference type="Proteomes" id="UP000297014">
    <property type="component" value="Unassembled WGS sequence"/>
</dbReference>
<dbReference type="InterPro" id="IPR004185">
    <property type="entry name" value="Glyco_hydro_13_lg-like_dom"/>
</dbReference>
<evidence type="ECO:0000313" key="6">
    <source>
        <dbReference type="Proteomes" id="UP000002754"/>
    </source>
</evidence>
<gene>
    <name evidence="5" type="ORF">AJ85_00610</name>
    <name evidence="4" type="ORF">BALCAV_0218885</name>
</gene>
<protein>
    <submittedName>
        <fullName evidence="4">Alpha-amylase</fullName>
    </submittedName>
</protein>
<dbReference type="Pfam" id="PF00128">
    <property type="entry name" value="Alpha-amylase"/>
    <property type="match status" value="1"/>
</dbReference>
<evidence type="ECO:0000259" key="3">
    <source>
        <dbReference type="SMART" id="SM00642"/>
    </source>
</evidence>
<dbReference type="EMBL" id="JALP01000035">
    <property type="protein sequence ID" value="THG91952.1"/>
    <property type="molecule type" value="Genomic_DNA"/>
</dbReference>
<keyword evidence="6" id="KW-1185">Reference proteome</keyword>